<dbReference type="AlphaFoldDB" id="A0A1H6DC64"/>
<evidence type="ECO:0000313" key="4">
    <source>
        <dbReference type="Proteomes" id="UP000199690"/>
    </source>
</evidence>
<reference evidence="2" key="2">
    <citation type="submission" date="2016-10" db="EMBL/GenBank/DDBJ databases">
        <authorList>
            <person name="de Groot N.N."/>
        </authorList>
    </citation>
    <scope>NUCLEOTIDE SEQUENCE [LARGE SCALE GENOMIC DNA]</scope>
    <source>
        <strain evidence="2">ATCC 20501</strain>
    </source>
</reference>
<accession>A0A1H6DC64</accession>
<sequence length="53" mass="5685">MRLTSPHDAEVRTGAERETGWDGYEGHLTETCEPDAPQLVTNVATMTGTHGTG</sequence>
<evidence type="ECO:0000313" key="5">
    <source>
        <dbReference type="Proteomes" id="UP000236729"/>
    </source>
</evidence>
<feature type="region of interest" description="Disordered" evidence="1">
    <location>
        <begin position="1"/>
        <end position="26"/>
    </location>
</feature>
<organism evidence="2 5">
    <name type="scientific">Saccharopolyspora kobensis</name>
    <dbReference type="NCBI Taxonomy" id="146035"/>
    <lineage>
        <taxon>Bacteria</taxon>
        <taxon>Bacillati</taxon>
        <taxon>Actinomycetota</taxon>
        <taxon>Actinomycetes</taxon>
        <taxon>Pseudonocardiales</taxon>
        <taxon>Pseudonocardiaceae</taxon>
        <taxon>Saccharopolyspora</taxon>
    </lineage>
</organism>
<dbReference type="Proteomes" id="UP000199690">
    <property type="component" value="Unassembled WGS sequence"/>
</dbReference>
<accession>A0A1I1Z294</accession>
<protein>
    <submittedName>
        <fullName evidence="2">Uncharacterized protein</fullName>
    </submittedName>
</protein>
<gene>
    <name evidence="2" type="ORF">SAMN02982929_04099</name>
    <name evidence="3" type="ORF">SAMN05216506_11016</name>
</gene>
<dbReference type="EMBL" id="FOME01000010">
    <property type="protein sequence ID" value="SFE24420.1"/>
    <property type="molecule type" value="Genomic_DNA"/>
</dbReference>
<keyword evidence="4" id="KW-1185">Reference proteome</keyword>
<evidence type="ECO:0000313" key="2">
    <source>
        <dbReference type="EMBL" id="SEG82403.1"/>
    </source>
</evidence>
<name>A0A1H6DC64_9PSEU</name>
<evidence type="ECO:0000256" key="1">
    <source>
        <dbReference type="SAM" id="MobiDB-lite"/>
    </source>
</evidence>
<reference evidence="4 5" key="1">
    <citation type="submission" date="2016-10" db="EMBL/GenBank/DDBJ databases">
        <authorList>
            <person name="Varghese N."/>
            <person name="Submissions S."/>
        </authorList>
    </citation>
    <scope>NUCLEOTIDE SEQUENCE [LARGE SCALE GENOMIC DNA]</scope>
    <source>
        <strain evidence="5">ATCC 20501</strain>
        <strain evidence="3 4">CGMCC 4.3529</strain>
    </source>
</reference>
<evidence type="ECO:0000313" key="3">
    <source>
        <dbReference type="EMBL" id="SFE24420.1"/>
    </source>
</evidence>
<dbReference type="EMBL" id="FNVB01000006">
    <property type="protein sequence ID" value="SEG82403.1"/>
    <property type="molecule type" value="Genomic_DNA"/>
</dbReference>
<dbReference type="Proteomes" id="UP000236729">
    <property type="component" value="Unassembled WGS sequence"/>
</dbReference>
<proteinExistence type="predicted"/>